<dbReference type="STRING" id="1715989.NITINOP_1998"/>
<protein>
    <submittedName>
        <fullName evidence="2">Uncharacterized protein</fullName>
    </submittedName>
</protein>
<feature type="region of interest" description="Disordered" evidence="1">
    <location>
        <begin position="77"/>
        <end position="119"/>
    </location>
</feature>
<feature type="compositionally biased region" description="Basic and acidic residues" evidence="1">
    <location>
        <begin position="86"/>
        <end position="99"/>
    </location>
</feature>
<dbReference type="Proteomes" id="UP000066284">
    <property type="component" value="Chromosome 1"/>
</dbReference>
<organism evidence="2 3">
    <name type="scientific">Candidatus Nitrospira inopinata</name>
    <dbReference type="NCBI Taxonomy" id="1715989"/>
    <lineage>
        <taxon>Bacteria</taxon>
        <taxon>Pseudomonadati</taxon>
        <taxon>Nitrospirota</taxon>
        <taxon>Nitrospiria</taxon>
        <taxon>Nitrospirales</taxon>
        <taxon>Nitrospiraceae</taxon>
        <taxon>Nitrospira</taxon>
    </lineage>
</organism>
<sequence length="153" mass="16813">MRDSVIFSPARFILHNMKGRTQPDPSGRAMANLASLIGLALVWSVVWANLPSWEELLSEQPVVHSPAVVPELDLTIPGVTASRSAGESHRAGRDTDRRESHSHRVSRAKCPEDAQRTCPASLPNEERLQCEALNLKRPSTSCRTPEEQAAQGK</sequence>
<keyword evidence="3" id="KW-1185">Reference proteome</keyword>
<reference evidence="3" key="1">
    <citation type="submission" date="2015-09" db="EMBL/GenBank/DDBJ databases">
        <authorList>
            <person name="Daims H."/>
        </authorList>
    </citation>
    <scope>NUCLEOTIDE SEQUENCE [LARGE SCALE GENOMIC DNA]</scope>
</reference>
<proteinExistence type="predicted"/>
<dbReference type="AlphaFoldDB" id="A0A0S4KV01"/>
<evidence type="ECO:0000313" key="2">
    <source>
        <dbReference type="EMBL" id="CUQ66970.1"/>
    </source>
</evidence>
<dbReference type="KEGG" id="nio:NITINOP_1998"/>
<evidence type="ECO:0000256" key="1">
    <source>
        <dbReference type="SAM" id="MobiDB-lite"/>
    </source>
</evidence>
<dbReference type="EMBL" id="LN885086">
    <property type="protein sequence ID" value="CUQ66970.1"/>
    <property type="molecule type" value="Genomic_DNA"/>
</dbReference>
<accession>A0A0S4KV01</accession>
<gene>
    <name evidence="2" type="ORF">NITINOP_1998</name>
</gene>
<name>A0A0S4KV01_9BACT</name>
<evidence type="ECO:0000313" key="3">
    <source>
        <dbReference type="Proteomes" id="UP000066284"/>
    </source>
</evidence>